<evidence type="ECO:0008006" key="5">
    <source>
        <dbReference type="Google" id="ProtNLM"/>
    </source>
</evidence>
<feature type="region of interest" description="Disordered" evidence="1">
    <location>
        <begin position="170"/>
        <end position="196"/>
    </location>
</feature>
<evidence type="ECO:0000256" key="1">
    <source>
        <dbReference type="SAM" id="MobiDB-lite"/>
    </source>
</evidence>
<keyword evidence="2" id="KW-1133">Transmembrane helix</keyword>
<evidence type="ECO:0000313" key="3">
    <source>
        <dbReference type="EMBL" id="RJR27125.1"/>
    </source>
</evidence>
<evidence type="ECO:0000313" key="4">
    <source>
        <dbReference type="Proteomes" id="UP000265540"/>
    </source>
</evidence>
<protein>
    <recommendedName>
        <fullName evidence="5">Protease complex subunit PrcB family protein</fullName>
    </recommendedName>
</protein>
<evidence type="ECO:0000256" key="2">
    <source>
        <dbReference type="SAM" id="Phobius"/>
    </source>
</evidence>
<name>A0A3A4ZD16_UNCKA</name>
<reference evidence="3 4" key="1">
    <citation type="journal article" date="2017" name="ISME J.">
        <title>Energy and carbon metabolisms in a deep terrestrial subsurface fluid microbial community.</title>
        <authorList>
            <person name="Momper L."/>
            <person name="Jungbluth S.P."/>
            <person name="Lee M.D."/>
            <person name="Amend J.P."/>
        </authorList>
    </citation>
    <scope>NUCLEOTIDE SEQUENCE [LARGE SCALE GENOMIC DNA]</scope>
    <source>
        <strain evidence="3">SURF_46</strain>
    </source>
</reference>
<proteinExistence type="predicted"/>
<dbReference type="AlphaFoldDB" id="A0A3A4ZD16"/>
<sequence>MTDKKQFIYISLLPLVIIVLLIFGAGYFLLADEIKLPKFNKGTQIRRLENFPTIIYTEEGKQYEKQRRVIKSEEELNDFLNYIDPAGLVTLKETVDFNKEYVIGVATEVEDPETHAIKIKKVYEDKDKKSLLIALHETFPRENCTVEVSPHIAVDMVAINKTDWSIDFERVKEEEPCEEENDEATDEQSTPSEDSN</sequence>
<keyword evidence="2" id="KW-0812">Transmembrane</keyword>
<feature type="compositionally biased region" description="Acidic residues" evidence="1">
    <location>
        <begin position="175"/>
        <end position="186"/>
    </location>
</feature>
<organism evidence="3 4">
    <name type="scientific">candidate division WWE3 bacterium</name>
    <dbReference type="NCBI Taxonomy" id="2053526"/>
    <lineage>
        <taxon>Bacteria</taxon>
        <taxon>Katanobacteria</taxon>
    </lineage>
</organism>
<dbReference type="Proteomes" id="UP000265540">
    <property type="component" value="Unassembled WGS sequence"/>
</dbReference>
<gene>
    <name evidence="3" type="ORF">C4561_03100</name>
</gene>
<keyword evidence="2" id="KW-0472">Membrane</keyword>
<dbReference type="EMBL" id="QZJF01000016">
    <property type="protein sequence ID" value="RJR27125.1"/>
    <property type="molecule type" value="Genomic_DNA"/>
</dbReference>
<accession>A0A3A4ZD16</accession>
<feature type="transmembrane region" description="Helical" evidence="2">
    <location>
        <begin position="7"/>
        <end position="30"/>
    </location>
</feature>
<comment type="caution">
    <text evidence="3">The sequence shown here is derived from an EMBL/GenBank/DDBJ whole genome shotgun (WGS) entry which is preliminary data.</text>
</comment>